<sequence>MAAAFPTLLPLHRLCRRCRSLFLLLPPTASCSSTCPPSPGTISLLHVSNCPLGVGKKVVKLCGFSIPGQRFYNLHIDKLPDNKNKGVAIRILSIKKGTADGNRVTKELTDLFPGLKWDWKVKQLNEKDFLVSFPSEENRNFFTRFPSFDFRCLTIKASVVASNMTEEAIDELISIWVKMKGVPEIAKTETYIRAITEMMGEFEELDDSSLMGDGPVRVKCACMDPRALFFKVHIYINKVGYDIFWEPEGYQPKGKDEDPPRDDGDDDHEKGDGGR</sequence>
<keyword evidence="2" id="KW-0732">Signal</keyword>
<proteinExistence type="predicted"/>
<dbReference type="OMA" id="WARMEKA"/>
<dbReference type="EnsemblPlants" id="OB02G42460.1">
    <property type="protein sequence ID" value="OB02G42460.1"/>
    <property type="gene ID" value="OB02G42460"/>
</dbReference>
<reference evidence="3" key="1">
    <citation type="submission" date="2013-04" db="UniProtKB">
        <authorList>
            <consortium name="EnsemblPlants"/>
        </authorList>
    </citation>
    <scope>IDENTIFICATION</scope>
</reference>
<feature type="region of interest" description="Disordered" evidence="1">
    <location>
        <begin position="250"/>
        <end position="275"/>
    </location>
</feature>
<dbReference type="Gramene" id="OB02G42460.1">
    <property type="protein sequence ID" value="OB02G42460.1"/>
    <property type="gene ID" value="OB02G42460"/>
</dbReference>
<evidence type="ECO:0000313" key="3">
    <source>
        <dbReference type="EnsemblPlants" id="OB02G42460.1"/>
    </source>
</evidence>
<feature type="chain" id="PRO_5003773539" evidence="2">
    <location>
        <begin position="32"/>
        <end position="275"/>
    </location>
</feature>
<dbReference type="STRING" id="4533.J3LHX9"/>
<dbReference type="PANTHER" id="PTHR33170">
    <property type="entry name" value="DUF4283 DOMAIN-CONTAINING PROTEIN-RELATED"/>
    <property type="match status" value="1"/>
</dbReference>
<dbReference type="HOGENOM" id="CLU_1013276_0_0_1"/>
<dbReference type="Proteomes" id="UP000006038">
    <property type="component" value="Unassembled WGS sequence"/>
</dbReference>
<protein>
    <submittedName>
        <fullName evidence="3">Uncharacterized protein</fullName>
    </submittedName>
</protein>
<evidence type="ECO:0000313" key="4">
    <source>
        <dbReference type="Proteomes" id="UP000006038"/>
    </source>
</evidence>
<dbReference type="AlphaFoldDB" id="J3LHX9"/>
<keyword evidence="4" id="KW-1185">Reference proteome</keyword>
<feature type="compositionally biased region" description="Basic and acidic residues" evidence="1">
    <location>
        <begin position="253"/>
        <end position="275"/>
    </location>
</feature>
<dbReference type="PANTHER" id="PTHR33170:SF2">
    <property type="entry name" value="OS12G0531500 PROTEIN"/>
    <property type="match status" value="1"/>
</dbReference>
<organism evidence="3">
    <name type="scientific">Oryza brachyantha</name>
    <name type="common">malo sina</name>
    <dbReference type="NCBI Taxonomy" id="4533"/>
    <lineage>
        <taxon>Eukaryota</taxon>
        <taxon>Viridiplantae</taxon>
        <taxon>Streptophyta</taxon>
        <taxon>Embryophyta</taxon>
        <taxon>Tracheophyta</taxon>
        <taxon>Spermatophyta</taxon>
        <taxon>Magnoliopsida</taxon>
        <taxon>Liliopsida</taxon>
        <taxon>Poales</taxon>
        <taxon>Poaceae</taxon>
        <taxon>BOP clade</taxon>
        <taxon>Oryzoideae</taxon>
        <taxon>Oryzeae</taxon>
        <taxon>Oryzinae</taxon>
        <taxon>Oryza</taxon>
    </lineage>
</organism>
<name>J3LHX9_ORYBR</name>
<evidence type="ECO:0000256" key="1">
    <source>
        <dbReference type="SAM" id="MobiDB-lite"/>
    </source>
</evidence>
<evidence type="ECO:0000256" key="2">
    <source>
        <dbReference type="SAM" id="SignalP"/>
    </source>
</evidence>
<feature type="signal peptide" evidence="2">
    <location>
        <begin position="1"/>
        <end position="31"/>
    </location>
</feature>
<accession>J3LHX9</accession>